<organism evidence="1 2">
    <name type="scientific">Haloactinopolyspora alba</name>
    <dbReference type="NCBI Taxonomy" id="648780"/>
    <lineage>
        <taxon>Bacteria</taxon>
        <taxon>Bacillati</taxon>
        <taxon>Actinomycetota</taxon>
        <taxon>Actinomycetes</taxon>
        <taxon>Jiangellales</taxon>
        <taxon>Jiangellaceae</taxon>
        <taxon>Haloactinopolyspora</taxon>
    </lineage>
</organism>
<dbReference type="Proteomes" id="UP000243528">
    <property type="component" value="Unassembled WGS sequence"/>
</dbReference>
<keyword evidence="2" id="KW-1185">Reference proteome</keyword>
<evidence type="ECO:0000313" key="1">
    <source>
        <dbReference type="EMBL" id="PSL04163.1"/>
    </source>
</evidence>
<dbReference type="AlphaFoldDB" id="A0A2P8E3X1"/>
<evidence type="ECO:0000313" key="2">
    <source>
        <dbReference type="Proteomes" id="UP000243528"/>
    </source>
</evidence>
<name>A0A2P8E3X1_9ACTN</name>
<proteinExistence type="predicted"/>
<accession>A0A2P8E3X1</accession>
<reference evidence="1 2" key="1">
    <citation type="submission" date="2018-03" db="EMBL/GenBank/DDBJ databases">
        <title>Genomic Encyclopedia of Archaeal and Bacterial Type Strains, Phase II (KMG-II): from individual species to whole genera.</title>
        <authorList>
            <person name="Goeker M."/>
        </authorList>
    </citation>
    <scope>NUCLEOTIDE SEQUENCE [LARGE SCALE GENOMIC DNA]</scope>
    <source>
        <strain evidence="1 2">DSM 45211</strain>
    </source>
</reference>
<sequence>MLNNWETESDPRAELAELPERVGRQVARRFKGADWEDLRQDAWIWLLERPEMVEEYLEKHGENALGYIERNMRRFLTERRGAEAERTFNTTSIENEMEAGRL</sequence>
<dbReference type="EMBL" id="PYGE01000006">
    <property type="protein sequence ID" value="PSL04163.1"/>
    <property type="molecule type" value="Genomic_DNA"/>
</dbReference>
<gene>
    <name evidence="1" type="ORF">CLV30_106168</name>
</gene>
<protein>
    <submittedName>
        <fullName evidence="1">Uncharacterized protein</fullName>
    </submittedName>
</protein>
<comment type="caution">
    <text evidence="1">The sequence shown here is derived from an EMBL/GenBank/DDBJ whole genome shotgun (WGS) entry which is preliminary data.</text>
</comment>